<name>A0ABS4R7H7_9HYPH</name>
<reference evidence="1 2" key="1">
    <citation type="submission" date="2021-03" db="EMBL/GenBank/DDBJ databases">
        <title>Genomic Encyclopedia of Type Strains, Phase IV (KMG-IV): sequencing the most valuable type-strain genomes for metagenomic binning, comparative biology and taxonomic classification.</title>
        <authorList>
            <person name="Goeker M."/>
        </authorList>
    </citation>
    <scope>NUCLEOTIDE SEQUENCE [LARGE SCALE GENOMIC DNA]</scope>
    <source>
        <strain evidence="1 2">DSM 13372</strain>
    </source>
</reference>
<comment type="caution">
    <text evidence="1">The sequence shown here is derived from an EMBL/GenBank/DDBJ whole genome shotgun (WGS) entry which is preliminary data.</text>
</comment>
<sequence>MQSIGWVRSEMGGVVADLDLTEGTRTTVIFSSLPEAGRLEASFTSTSGCSGDTGRR</sequence>
<dbReference type="EMBL" id="JAGILA010000009">
    <property type="protein sequence ID" value="MBP2238833.1"/>
    <property type="molecule type" value="Genomic_DNA"/>
</dbReference>
<protein>
    <submittedName>
        <fullName evidence="1">Uncharacterized protein</fullName>
    </submittedName>
</protein>
<keyword evidence="2" id="KW-1185">Reference proteome</keyword>
<evidence type="ECO:0000313" key="1">
    <source>
        <dbReference type="EMBL" id="MBP2238833.1"/>
    </source>
</evidence>
<proteinExistence type="predicted"/>
<dbReference type="Proteomes" id="UP000730739">
    <property type="component" value="Unassembled WGS sequence"/>
</dbReference>
<evidence type="ECO:0000313" key="2">
    <source>
        <dbReference type="Proteomes" id="UP000730739"/>
    </source>
</evidence>
<dbReference type="RefSeq" id="WP_209606188.1">
    <property type="nucleotide sequence ID" value="NZ_JAGILA010000009.1"/>
</dbReference>
<gene>
    <name evidence="1" type="ORF">J2Z31_005374</name>
</gene>
<organism evidence="1 2">
    <name type="scientific">Sinorhizobium kostiense</name>
    <dbReference type="NCBI Taxonomy" id="76747"/>
    <lineage>
        <taxon>Bacteria</taxon>
        <taxon>Pseudomonadati</taxon>
        <taxon>Pseudomonadota</taxon>
        <taxon>Alphaproteobacteria</taxon>
        <taxon>Hyphomicrobiales</taxon>
        <taxon>Rhizobiaceae</taxon>
        <taxon>Sinorhizobium/Ensifer group</taxon>
        <taxon>Sinorhizobium</taxon>
    </lineage>
</organism>
<accession>A0ABS4R7H7</accession>